<feature type="transmembrane region" description="Helical" evidence="5">
    <location>
        <begin position="225"/>
        <end position="243"/>
    </location>
</feature>
<keyword evidence="2 5" id="KW-0812">Transmembrane</keyword>
<evidence type="ECO:0000256" key="1">
    <source>
        <dbReference type="ARBA" id="ARBA00004141"/>
    </source>
</evidence>
<dbReference type="PANTHER" id="PTHR31310">
    <property type="match status" value="1"/>
</dbReference>
<dbReference type="Pfam" id="PF14378">
    <property type="entry name" value="PAP2_3"/>
    <property type="match status" value="1"/>
</dbReference>
<evidence type="ECO:0000256" key="2">
    <source>
        <dbReference type="ARBA" id="ARBA00022692"/>
    </source>
</evidence>
<feature type="transmembrane region" description="Helical" evidence="5">
    <location>
        <begin position="118"/>
        <end position="136"/>
    </location>
</feature>
<name>A0ABP8TJR0_9ACTN</name>
<evidence type="ECO:0000256" key="5">
    <source>
        <dbReference type="SAM" id="Phobius"/>
    </source>
</evidence>
<dbReference type="InterPro" id="IPR052185">
    <property type="entry name" value="IPC_Synthase-Related"/>
</dbReference>
<dbReference type="InterPro" id="IPR026841">
    <property type="entry name" value="Aur1/Ipt1"/>
</dbReference>
<protein>
    <submittedName>
        <fullName evidence="7">Phosphatase PAP2 family protein</fullName>
    </submittedName>
</protein>
<keyword evidence="3 5" id="KW-1133">Transmembrane helix</keyword>
<reference evidence="8" key="1">
    <citation type="journal article" date="2019" name="Int. J. Syst. Evol. Microbiol.">
        <title>The Global Catalogue of Microorganisms (GCM) 10K type strain sequencing project: providing services to taxonomists for standard genome sequencing and annotation.</title>
        <authorList>
            <consortium name="The Broad Institute Genomics Platform"/>
            <consortium name="The Broad Institute Genome Sequencing Center for Infectious Disease"/>
            <person name="Wu L."/>
            <person name="Ma J."/>
        </authorList>
    </citation>
    <scope>NUCLEOTIDE SEQUENCE [LARGE SCALE GENOMIC DNA]</scope>
    <source>
        <strain evidence="8">JCM 17938</strain>
    </source>
</reference>
<evidence type="ECO:0000313" key="8">
    <source>
        <dbReference type="Proteomes" id="UP001500212"/>
    </source>
</evidence>
<feature type="transmembrane region" description="Helical" evidence="5">
    <location>
        <begin position="201"/>
        <end position="219"/>
    </location>
</feature>
<feature type="transmembrane region" description="Helical" evidence="5">
    <location>
        <begin position="18"/>
        <end position="35"/>
    </location>
</feature>
<dbReference type="RefSeq" id="WP_345356327.1">
    <property type="nucleotide sequence ID" value="NZ_BAABHJ010000011.1"/>
</dbReference>
<dbReference type="PANTHER" id="PTHR31310:SF7">
    <property type="entry name" value="PA-PHOSPHATASE RELATED-FAMILY PROTEIN DDB_G0268928"/>
    <property type="match status" value="1"/>
</dbReference>
<evidence type="ECO:0000259" key="6">
    <source>
        <dbReference type="Pfam" id="PF14378"/>
    </source>
</evidence>
<keyword evidence="4 5" id="KW-0472">Membrane</keyword>
<gene>
    <name evidence="7" type="ORF">GCM10023195_40590</name>
</gene>
<sequence length="251" mass="27203">MGMDTAGPRAAAWHRSRLVSGLGQAALIVLLFYAYRVGRRLAEAGPAEAVRHARSVWRAERLLHLPNEASLQHAALHWDGWVRVADVYYVTVHFPATAVFLAWVWWRHREGWPRVRAAIILSTALALAGHFLYPLAPPRLLPGTGLVDLMNVYGPSAYAEAPGHGASNQFAAMPSLHVGWAILVAWGIIRYGAGRARWAAMAYPVATTSVVVLTANHYWLDGVAGAIVVIVSVALSGVGERIVSRRGAQGI</sequence>
<feature type="transmembrane region" description="Helical" evidence="5">
    <location>
        <begin position="170"/>
        <end position="189"/>
    </location>
</feature>
<comment type="subcellular location">
    <subcellularLocation>
        <location evidence="1">Membrane</location>
        <topology evidence="1">Multi-pass membrane protein</topology>
    </subcellularLocation>
</comment>
<proteinExistence type="predicted"/>
<accession>A0ABP8TJR0</accession>
<evidence type="ECO:0000313" key="7">
    <source>
        <dbReference type="EMBL" id="GAA4609972.1"/>
    </source>
</evidence>
<keyword evidence="8" id="KW-1185">Reference proteome</keyword>
<organism evidence="7 8">
    <name type="scientific">Actinoallomurus liliacearum</name>
    <dbReference type="NCBI Taxonomy" id="1080073"/>
    <lineage>
        <taxon>Bacteria</taxon>
        <taxon>Bacillati</taxon>
        <taxon>Actinomycetota</taxon>
        <taxon>Actinomycetes</taxon>
        <taxon>Streptosporangiales</taxon>
        <taxon>Thermomonosporaceae</taxon>
        <taxon>Actinoallomurus</taxon>
    </lineage>
</organism>
<dbReference type="Proteomes" id="UP001500212">
    <property type="component" value="Unassembled WGS sequence"/>
</dbReference>
<dbReference type="EMBL" id="BAABHJ010000011">
    <property type="protein sequence ID" value="GAA4609972.1"/>
    <property type="molecule type" value="Genomic_DNA"/>
</dbReference>
<evidence type="ECO:0000256" key="3">
    <source>
        <dbReference type="ARBA" id="ARBA00022989"/>
    </source>
</evidence>
<evidence type="ECO:0000256" key="4">
    <source>
        <dbReference type="ARBA" id="ARBA00023136"/>
    </source>
</evidence>
<comment type="caution">
    <text evidence="7">The sequence shown here is derived from an EMBL/GenBank/DDBJ whole genome shotgun (WGS) entry which is preliminary data.</text>
</comment>
<dbReference type="CDD" id="cd03386">
    <property type="entry name" value="PAP2_Aur1_like"/>
    <property type="match status" value="1"/>
</dbReference>
<feature type="domain" description="Inositolphosphotransferase Aur1/Ipt1" evidence="6">
    <location>
        <begin position="55"/>
        <end position="235"/>
    </location>
</feature>
<feature type="transmembrane region" description="Helical" evidence="5">
    <location>
        <begin position="87"/>
        <end position="106"/>
    </location>
</feature>